<dbReference type="OrthoDB" id="419711at2759"/>
<comment type="caution">
    <text evidence="3">The sequence shown here is derived from an EMBL/GenBank/DDBJ whole genome shotgun (WGS) entry which is preliminary data.</text>
</comment>
<dbReference type="OMA" id="QHAMNSG"/>
<dbReference type="PANTHER" id="PTHR12242">
    <property type="entry name" value="OS02G0130600 PROTEIN-RELATED"/>
    <property type="match status" value="1"/>
</dbReference>
<evidence type="ECO:0000313" key="4">
    <source>
        <dbReference type="Proteomes" id="UP000053558"/>
    </source>
</evidence>
<keyword evidence="2" id="KW-1133">Transmembrane helix</keyword>
<feature type="transmembrane region" description="Helical" evidence="2">
    <location>
        <begin position="218"/>
        <end position="240"/>
    </location>
</feature>
<feature type="transmembrane region" description="Helical" evidence="2">
    <location>
        <begin position="116"/>
        <end position="137"/>
    </location>
</feature>
<dbReference type="PANTHER" id="PTHR12242:SF1">
    <property type="entry name" value="MYND-TYPE DOMAIN-CONTAINING PROTEIN"/>
    <property type="match status" value="1"/>
</dbReference>
<accession>A0A5M3MBB8</accession>
<dbReference type="GO" id="GO:0016020">
    <property type="term" value="C:membrane"/>
    <property type="evidence" value="ECO:0007669"/>
    <property type="project" value="TreeGrafter"/>
</dbReference>
<dbReference type="EMBL" id="JH711587">
    <property type="protein sequence ID" value="EIW75925.1"/>
    <property type="molecule type" value="Genomic_DNA"/>
</dbReference>
<protein>
    <submittedName>
        <fullName evidence="3">Uncharacterized protein</fullName>
    </submittedName>
</protein>
<feature type="transmembrane region" description="Helical" evidence="2">
    <location>
        <begin position="176"/>
        <end position="198"/>
    </location>
</feature>
<evidence type="ECO:0000256" key="2">
    <source>
        <dbReference type="SAM" id="Phobius"/>
    </source>
</evidence>
<feature type="transmembrane region" description="Helical" evidence="2">
    <location>
        <begin position="75"/>
        <end position="96"/>
    </location>
</feature>
<evidence type="ECO:0000313" key="3">
    <source>
        <dbReference type="EMBL" id="EIW75925.1"/>
    </source>
</evidence>
<dbReference type="AlphaFoldDB" id="A0A5M3MBB8"/>
<dbReference type="Proteomes" id="UP000053558">
    <property type="component" value="Unassembled WGS sequence"/>
</dbReference>
<feature type="region of interest" description="Disordered" evidence="1">
    <location>
        <begin position="280"/>
        <end position="304"/>
    </location>
</feature>
<reference evidence="4" key="1">
    <citation type="journal article" date="2012" name="Science">
        <title>The Paleozoic origin of enzymatic lignin decomposition reconstructed from 31 fungal genomes.</title>
        <authorList>
            <person name="Floudas D."/>
            <person name="Binder M."/>
            <person name="Riley R."/>
            <person name="Barry K."/>
            <person name="Blanchette R.A."/>
            <person name="Henrissat B."/>
            <person name="Martinez A.T."/>
            <person name="Otillar R."/>
            <person name="Spatafora J.W."/>
            <person name="Yadav J.S."/>
            <person name="Aerts A."/>
            <person name="Benoit I."/>
            <person name="Boyd A."/>
            <person name="Carlson A."/>
            <person name="Copeland A."/>
            <person name="Coutinho P.M."/>
            <person name="de Vries R.P."/>
            <person name="Ferreira P."/>
            <person name="Findley K."/>
            <person name="Foster B."/>
            <person name="Gaskell J."/>
            <person name="Glotzer D."/>
            <person name="Gorecki P."/>
            <person name="Heitman J."/>
            <person name="Hesse C."/>
            <person name="Hori C."/>
            <person name="Igarashi K."/>
            <person name="Jurgens J.A."/>
            <person name="Kallen N."/>
            <person name="Kersten P."/>
            <person name="Kohler A."/>
            <person name="Kuees U."/>
            <person name="Kumar T.K.A."/>
            <person name="Kuo A."/>
            <person name="LaButti K."/>
            <person name="Larrondo L.F."/>
            <person name="Lindquist E."/>
            <person name="Ling A."/>
            <person name="Lombard V."/>
            <person name="Lucas S."/>
            <person name="Lundell T."/>
            <person name="Martin R."/>
            <person name="McLaughlin D.J."/>
            <person name="Morgenstern I."/>
            <person name="Morin E."/>
            <person name="Murat C."/>
            <person name="Nagy L.G."/>
            <person name="Nolan M."/>
            <person name="Ohm R.A."/>
            <person name="Patyshakuliyeva A."/>
            <person name="Rokas A."/>
            <person name="Ruiz-Duenas F.J."/>
            <person name="Sabat G."/>
            <person name="Salamov A."/>
            <person name="Samejima M."/>
            <person name="Schmutz J."/>
            <person name="Slot J.C."/>
            <person name="St John F."/>
            <person name="Stenlid J."/>
            <person name="Sun H."/>
            <person name="Sun S."/>
            <person name="Syed K."/>
            <person name="Tsang A."/>
            <person name="Wiebenga A."/>
            <person name="Young D."/>
            <person name="Pisabarro A."/>
            <person name="Eastwood D.C."/>
            <person name="Martin F."/>
            <person name="Cullen D."/>
            <person name="Grigoriev I.V."/>
            <person name="Hibbett D.S."/>
        </authorList>
    </citation>
    <scope>NUCLEOTIDE SEQUENCE [LARGE SCALE GENOMIC DNA]</scope>
    <source>
        <strain evidence="4">RWD-64-598 SS2</strain>
    </source>
</reference>
<feature type="transmembrane region" description="Helical" evidence="2">
    <location>
        <begin position="149"/>
        <end position="169"/>
    </location>
</feature>
<feature type="compositionally biased region" description="Polar residues" evidence="1">
    <location>
        <begin position="292"/>
        <end position="304"/>
    </location>
</feature>
<dbReference type="RefSeq" id="XP_007773920.1">
    <property type="nucleotide sequence ID" value="XM_007775730.1"/>
</dbReference>
<organism evidence="3 4">
    <name type="scientific">Coniophora puteana (strain RWD-64-598)</name>
    <name type="common">Brown rot fungus</name>
    <dbReference type="NCBI Taxonomy" id="741705"/>
    <lineage>
        <taxon>Eukaryota</taxon>
        <taxon>Fungi</taxon>
        <taxon>Dikarya</taxon>
        <taxon>Basidiomycota</taxon>
        <taxon>Agaricomycotina</taxon>
        <taxon>Agaricomycetes</taxon>
        <taxon>Agaricomycetidae</taxon>
        <taxon>Boletales</taxon>
        <taxon>Coniophorineae</taxon>
        <taxon>Coniophoraceae</taxon>
        <taxon>Coniophora</taxon>
    </lineage>
</organism>
<gene>
    <name evidence="3" type="ORF">CONPUDRAFT_85151</name>
</gene>
<feature type="transmembrane region" description="Helical" evidence="2">
    <location>
        <begin position="34"/>
        <end position="55"/>
    </location>
</feature>
<proteinExistence type="predicted"/>
<feature type="compositionally biased region" description="Basic and acidic residues" evidence="1">
    <location>
        <begin position="281"/>
        <end position="291"/>
    </location>
</feature>
<name>A0A5M3MBB8_CONPW</name>
<evidence type="ECO:0000256" key="1">
    <source>
        <dbReference type="SAM" id="MobiDB-lite"/>
    </source>
</evidence>
<dbReference type="KEGG" id="cput:CONPUDRAFT_85151"/>
<keyword evidence="4" id="KW-1185">Reference proteome</keyword>
<keyword evidence="2" id="KW-0472">Membrane</keyword>
<dbReference type="GeneID" id="19210897"/>
<sequence length="304" mass="33826">MQPLSSWLSYRTFGVGDPFDPEHRLVTSPVLPSIVLGVLRLLFAIYTLVTVSYVLHYTVAVNGSATYFFPYFTDLTYTGICSYFWASSVQTLAYALTGKKMYPLQRWPRVLQVLHLILWSTITTFPFIVTIVFWGLLSDSSTFATLYSRWSAVSVHAMNTGFALFEILLTNAGPSAWINVIPVFICIALYLPVAYINYANTGYYTYAFLDPRSSHGLLAAYIIGIGAGTIIVFVIVRGITMLRRHLSRGRGLSSAGDGPTHEEIDEWQEVELAEVPISLEMQERERDRKESNPASSTAGASSAV</sequence>
<keyword evidence="2" id="KW-0812">Transmembrane</keyword>